<keyword evidence="13" id="KW-1185">Reference proteome</keyword>
<dbReference type="SUPFAM" id="SSF53187">
    <property type="entry name" value="Zn-dependent exopeptidases"/>
    <property type="match status" value="1"/>
</dbReference>
<organism evidence="12 13">
    <name type="scientific">Vombatus ursinus</name>
    <name type="common">Common wombat</name>
    <dbReference type="NCBI Taxonomy" id="29139"/>
    <lineage>
        <taxon>Eukaryota</taxon>
        <taxon>Metazoa</taxon>
        <taxon>Chordata</taxon>
        <taxon>Craniata</taxon>
        <taxon>Vertebrata</taxon>
        <taxon>Euteleostomi</taxon>
        <taxon>Mammalia</taxon>
        <taxon>Metatheria</taxon>
        <taxon>Diprotodontia</taxon>
        <taxon>Vombatidae</taxon>
        <taxon>Vombatus</taxon>
    </lineage>
</organism>
<dbReference type="GO" id="GO:0006518">
    <property type="term" value="P:peptide metabolic process"/>
    <property type="evidence" value="ECO:0007669"/>
    <property type="project" value="TreeGrafter"/>
</dbReference>
<dbReference type="Proteomes" id="UP000314987">
    <property type="component" value="Unassembled WGS sequence"/>
</dbReference>
<evidence type="ECO:0000256" key="4">
    <source>
        <dbReference type="ARBA" id="ARBA00022670"/>
    </source>
</evidence>
<evidence type="ECO:0000313" key="13">
    <source>
        <dbReference type="Proteomes" id="UP000314987"/>
    </source>
</evidence>
<evidence type="ECO:0000256" key="7">
    <source>
        <dbReference type="ARBA" id="ARBA00022833"/>
    </source>
</evidence>
<keyword evidence="3" id="KW-0121">Carboxypeptidase</keyword>
<dbReference type="Ensembl" id="ENSVURT00010035944.1">
    <property type="protein sequence ID" value="ENSVURP00010031561.1"/>
    <property type="gene ID" value="ENSVURG00010024124.1"/>
</dbReference>
<dbReference type="InterPro" id="IPR050753">
    <property type="entry name" value="Peptidase_M14_domain"/>
</dbReference>
<keyword evidence="4" id="KW-0645">Protease</keyword>
<comment type="cofactor">
    <cofactor evidence="1">
        <name>Zn(2+)</name>
        <dbReference type="ChEBI" id="CHEBI:29105"/>
    </cofactor>
</comment>
<evidence type="ECO:0000256" key="9">
    <source>
        <dbReference type="ARBA" id="ARBA00023180"/>
    </source>
</evidence>
<evidence type="ECO:0000313" key="12">
    <source>
        <dbReference type="Ensembl" id="ENSVURP00010031561.1"/>
    </source>
</evidence>
<dbReference type="Gene3D" id="3.40.630.10">
    <property type="entry name" value="Zn peptidases"/>
    <property type="match status" value="1"/>
</dbReference>
<dbReference type="PROSITE" id="PS00133">
    <property type="entry name" value="CARBOXYPEPT_ZN_2"/>
    <property type="match status" value="1"/>
</dbReference>
<dbReference type="STRING" id="29139.ENSVURP00010031561"/>
<feature type="domain" description="Peptidase M14" evidence="11">
    <location>
        <begin position="1"/>
        <end position="183"/>
    </location>
</feature>
<dbReference type="OMA" id="CGMQDYN"/>
<sequence>MCSITQGSPYYIFFSRFNKNEYDLNRNFPDAFENNSEAIQPETQAVKNWLKSETFILSANLHGGALVASYPFDNGVPETGTKRGHSITPDNDVFEYLAYTYSSRNPEMRTGNFCKNSVNFRNGITNGYTWYPLKGGMQDYNYIWAQCFEITLEVSCCKYPPAENLPNFWNNNRDSLISYMKQVHLGIKGQVFDVNKNPIPNAIVESNDRNHICPYRTNRFGEYYLLLLPGSYTINATVPGRTTILKQVTIPENMQNSSALRVDFHFPFQVKSNYNVTTRVSCSEVPLYLYFRSHSDRLKSHFIFFFLLTFVSIFHIK</sequence>
<dbReference type="GO" id="GO:0005615">
    <property type="term" value="C:extracellular space"/>
    <property type="evidence" value="ECO:0007669"/>
    <property type="project" value="TreeGrafter"/>
</dbReference>
<accession>A0A4X2MAT3</accession>
<feature type="active site" description="Proton donor/acceptor" evidence="10">
    <location>
        <position position="153"/>
    </location>
</feature>
<keyword evidence="6" id="KW-0378">Hydrolase</keyword>
<dbReference type="PANTHER" id="PTHR11532:SF84">
    <property type="entry name" value="CARBOXYPEPTIDASE M"/>
    <property type="match status" value="1"/>
</dbReference>
<reference evidence="13" key="1">
    <citation type="submission" date="2018-12" db="EMBL/GenBank/DDBJ databases">
        <authorList>
            <person name="Yazar S."/>
        </authorList>
    </citation>
    <scope>NUCLEOTIDE SEQUENCE [LARGE SCALE GENOMIC DNA]</scope>
</reference>
<dbReference type="PANTHER" id="PTHR11532">
    <property type="entry name" value="PROTEASE M14 CARBOXYPEPTIDASE"/>
    <property type="match status" value="1"/>
</dbReference>
<dbReference type="SUPFAM" id="SSF49464">
    <property type="entry name" value="Carboxypeptidase regulatory domain-like"/>
    <property type="match status" value="1"/>
</dbReference>
<dbReference type="InterPro" id="IPR008969">
    <property type="entry name" value="CarboxyPept-like_regulatory"/>
</dbReference>
<dbReference type="SMART" id="SM00631">
    <property type="entry name" value="Zn_pept"/>
    <property type="match status" value="1"/>
</dbReference>
<evidence type="ECO:0000256" key="6">
    <source>
        <dbReference type="ARBA" id="ARBA00022801"/>
    </source>
</evidence>
<dbReference type="InterPro" id="IPR057247">
    <property type="entry name" value="CARBOXYPEPT_ZN_2"/>
</dbReference>
<protein>
    <recommendedName>
        <fullName evidence="11">Peptidase M14 domain-containing protein</fullName>
    </recommendedName>
</protein>
<dbReference type="GO" id="GO:0004181">
    <property type="term" value="F:metallocarboxypeptidase activity"/>
    <property type="evidence" value="ECO:0007669"/>
    <property type="project" value="InterPro"/>
</dbReference>
<keyword evidence="8" id="KW-0482">Metalloprotease</keyword>
<dbReference type="CDD" id="cd11308">
    <property type="entry name" value="Peptidase_M14NE-CP-C_like"/>
    <property type="match status" value="1"/>
</dbReference>
<dbReference type="PROSITE" id="PS52035">
    <property type="entry name" value="PEPTIDASE_M14"/>
    <property type="match status" value="1"/>
</dbReference>
<reference evidence="12" key="3">
    <citation type="submission" date="2025-09" db="UniProtKB">
        <authorList>
            <consortium name="Ensembl"/>
        </authorList>
    </citation>
    <scope>IDENTIFICATION</scope>
</reference>
<keyword evidence="5" id="KW-0479">Metal-binding</keyword>
<evidence type="ECO:0000256" key="1">
    <source>
        <dbReference type="ARBA" id="ARBA00001947"/>
    </source>
</evidence>
<dbReference type="GeneTree" id="ENSGT00940000158580"/>
<keyword evidence="7" id="KW-0862">Zinc</keyword>
<comment type="similarity">
    <text evidence="2 10">Belongs to the peptidase M14 family.</text>
</comment>
<dbReference type="Pfam" id="PF00246">
    <property type="entry name" value="Peptidase_M14"/>
    <property type="match status" value="1"/>
</dbReference>
<dbReference type="GO" id="GO:0016485">
    <property type="term" value="P:protein processing"/>
    <property type="evidence" value="ECO:0007669"/>
    <property type="project" value="TreeGrafter"/>
</dbReference>
<evidence type="ECO:0000256" key="10">
    <source>
        <dbReference type="PROSITE-ProRule" id="PRU01379"/>
    </source>
</evidence>
<dbReference type="GO" id="GO:0008270">
    <property type="term" value="F:zinc ion binding"/>
    <property type="evidence" value="ECO:0007669"/>
    <property type="project" value="InterPro"/>
</dbReference>
<keyword evidence="9" id="KW-0325">Glycoprotein</keyword>
<dbReference type="Gene3D" id="2.60.40.1120">
    <property type="entry name" value="Carboxypeptidase-like, regulatory domain"/>
    <property type="match status" value="1"/>
</dbReference>
<reference evidence="12" key="2">
    <citation type="submission" date="2025-08" db="UniProtKB">
        <authorList>
            <consortium name="Ensembl"/>
        </authorList>
    </citation>
    <scope>IDENTIFICATION</scope>
</reference>
<evidence type="ECO:0000256" key="8">
    <source>
        <dbReference type="ARBA" id="ARBA00023049"/>
    </source>
</evidence>
<evidence type="ECO:0000256" key="3">
    <source>
        <dbReference type="ARBA" id="ARBA00022645"/>
    </source>
</evidence>
<evidence type="ECO:0000256" key="5">
    <source>
        <dbReference type="ARBA" id="ARBA00022723"/>
    </source>
</evidence>
<dbReference type="AlphaFoldDB" id="A0A4X2MAT3"/>
<evidence type="ECO:0000259" key="11">
    <source>
        <dbReference type="PROSITE" id="PS52035"/>
    </source>
</evidence>
<name>A0A4X2MAT3_VOMUR</name>
<dbReference type="InterPro" id="IPR000834">
    <property type="entry name" value="Peptidase_M14"/>
</dbReference>
<evidence type="ECO:0000256" key="2">
    <source>
        <dbReference type="ARBA" id="ARBA00005988"/>
    </source>
</evidence>
<proteinExistence type="inferred from homology"/>